<dbReference type="Proteomes" id="UP001528823">
    <property type="component" value="Unassembled WGS sequence"/>
</dbReference>
<comment type="caution">
    <text evidence="1">The sequence shown here is derived from an EMBL/GenBank/DDBJ whole genome shotgun (WGS) entry which is preliminary data.</text>
</comment>
<keyword evidence="2" id="KW-1185">Reference proteome</keyword>
<proteinExistence type="predicted"/>
<name>A0ABT5UEM3_9GAMM</name>
<evidence type="ECO:0000313" key="2">
    <source>
        <dbReference type="Proteomes" id="UP001528823"/>
    </source>
</evidence>
<reference evidence="1 2" key="1">
    <citation type="submission" date="2022-11" db="EMBL/GenBank/DDBJ databases">
        <title>Spartinivicinus poritis sp. nov., isolated from scleractinian coral Porites lutea.</title>
        <authorList>
            <person name="Zhang G."/>
            <person name="Cai L."/>
            <person name="Wei Q."/>
        </authorList>
    </citation>
    <scope>NUCLEOTIDE SEQUENCE [LARGE SCALE GENOMIC DNA]</scope>
    <source>
        <strain evidence="1 2">A2-2</strain>
    </source>
</reference>
<protein>
    <submittedName>
        <fullName evidence="1">Uncharacterized protein</fullName>
    </submittedName>
</protein>
<dbReference type="RefSeq" id="WP_274691134.1">
    <property type="nucleotide sequence ID" value="NZ_JAPMOU010000043.1"/>
</dbReference>
<evidence type="ECO:0000313" key="1">
    <source>
        <dbReference type="EMBL" id="MDE1464825.1"/>
    </source>
</evidence>
<organism evidence="1 2">
    <name type="scientific">Spartinivicinus poritis</name>
    <dbReference type="NCBI Taxonomy" id="2994640"/>
    <lineage>
        <taxon>Bacteria</taxon>
        <taxon>Pseudomonadati</taxon>
        <taxon>Pseudomonadota</taxon>
        <taxon>Gammaproteobacteria</taxon>
        <taxon>Oceanospirillales</taxon>
        <taxon>Zooshikellaceae</taxon>
        <taxon>Spartinivicinus</taxon>
    </lineage>
</organism>
<sequence>MINDKLGLQPWKQHTRVFKYNLKDANEIDIAIAEFALDQSAGIANQAIVKMVTSSKPKNKEFDIEKLSEDNQKLINKIYQYIEFFEDYKGRQPYFIWLTPEQVQSIKSDCKKAGIPPPKSFRGVLYMRCLGVV</sequence>
<accession>A0ABT5UEM3</accession>
<dbReference type="EMBL" id="JAPMOU010000043">
    <property type="protein sequence ID" value="MDE1464825.1"/>
    <property type="molecule type" value="Genomic_DNA"/>
</dbReference>
<gene>
    <name evidence="1" type="ORF">ORQ98_22955</name>
</gene>